<dbReference type="EMBL" id="JYJA01000038">
    <property type="protein sequence ID" value="KJL41235.1"/>
    <property type="molecule type" value="Genomic_DNA"/>
</dbReference>
<dbReference type="PANTHER" id="PTHR30250:SF11">
    <property type="entry name" value="O-ANTIGEN TRANSPORTER-RELATED"/>
    <property type="match status" value="1"/>
</dbReference>
<proteinExistence type="predicted"/>
<comment type="subcellular location">
    <subcellularLocation>
        <location evidence="1">Cell membrane</location>
        <topology evidence="1">Multi-pass membrane protein</topology>
    </subcellularLocation>
</comment>
<feature type="transmembrane region" description="Helical" evidence="6">
    <location>
        <begin position="189"/>
        <end position="207"/>
    </location>
</feature>
<feature type="transmembrane region" description="Helical" evidence="6">
    <location>
        <begin position="291"/>
        <end position="317"/>
    </location>
</feature>
<keyword evidence="4 6" id="KW-1133">Transmembrane helix</keyword>
<organism evidence="7 8">
    <name type="scientific">Microbacterium trichothecenolyticum</name>
    <name type="common">Aureobacterium trichothecenolyticum</name>
    <dbReference type="NCBI Taxonomy" id="69370"/>
    <lineage>
        <taxon>Bacteria</taxon>
        <taxon>Bacillati</taxon>
        <taxon>Actinomycetota</taxon>
        <taxon>Actinomycetes</taxon>
        <taxon>Micrococcales</taxon>
        <taxon>Microbacteriaceae</taxon>
        <taxon>Microbacterium</taxon>
    </lineage>
</organism>
<dbReference type="Pfam" id="PF01943">
    <property type="entry name" value="Polysacc_synt"/>
    <property type="match status" value="1"/>
</dbReference>
<accession>A0A0M2HB13</accession>
<dbReference type="InterPro" id="IPR002797">
    <property type="entry name" value="Polysacc_synth"/>
</dbReference>
<protein>
    <submittedName>
        <fullName evidence="7">Polysaccharide biosynthesis protein</fullName>
    </submittedName>
</protein>
<evidence type="ECO:0000313" key="7">
    <source>
        <dbReference type="EMBL" id="KJL41235.1"/>
    </source>
</evidence>
<feature type="transmembrane region" description="Helical" evidence="6">
    <location>
        <begin position="21"/>
        <end position="43"/>
    </location>
</feature>
<evidence type="ECO:0000256" key="5">
    <source>
        <dbReference type="ARBA" id="ARBA00023136"/>
    </source>
</evidence>
<feature type="transmembrane region" description="Helical" evidence="6">
    <location>
        <begin position="257"/>
        <end position="279"/>
    </location>
</feature>
<gene>
    <name evidence="7" type="ORF">RS82_03152</name>
</gene>
<evidence type="ECO:0000256" key="2">
    <source>
        <dbReference type="ARBA" id="ARBA00022475"/>
    </source>
</evidence>
<feature type="transmembrane region" description="Helical" evidence="6">
    <location>
        <begin position="129"/>
        <end position="150"/>
    </location>
</feature>
<evidence type="ECO:0000256" key="6">
    <source>
        <dbReference type="SAM" id="Phobius"/>
    </source>
</evidence>
<dbReference type="AlphaFoldDB" id="A0A0M2HB13"/>
<feature type="transmembrane region" description="Helical" evidence="6">
    <location>
        <begin position="102"/>
        <end position="123"/>
    </location>
</feature>
<comment type="caution">
    <text evidence="7">The sequence shown here is derived from an EMBL/GenBank/DDBJ whole genome shotgun (WGS) entry which is preliminary data.</text>
</comment>
<dbReference type="GO" id="GO:0005886">
    <property type="term" value="C:plasma membrane"/>
    <property type="evidence" value="ECO:0007669"/>
    <property type="project" value="UniProtKB-SubCell"/>
</dbReference>
<feature type="transmembrane region" description="Helical" evidence="6">
    <location>
        <begin position="390"/>
        <end position="408"/>
    </location>
</feature>
<feature type="transmembrane region" description="Helical" evidence="6">
    <location>
        <begin position="49"/>
        <end position="69"/>
    </location>
</feature>
<feature type="transmembrane region" description="Helical" evidence="6">
    <location>
        <begin position="365"/>
        <end position="384"/>
    </location>
</feature>
<feature type="transmembrane region" description="Helical" evidence="6">
    <location>
        <begin position="162"/>
        <end position="183"/>
    </location>
</feature>
<feature type="transmembrane region" description="Helical" evidence="6">
    <location>
        <begin position="219"/>
        <end position="237"/>
    </location>
</feature>
<sequence>MSRANRELRGHIRSHARGLSAVAMASVLGVIAAFVFQIVSARYLAPAEFGLLAAFLNIISVAAVGSSSLQNIVTVQTAAALGAAPAQPADPDRPSRGRKVPWEAIIMGGVGGAALAALSPLIAGALDTTAVVVLAAAACIPLSFIFADALGLLQGSGDVARAVWWSTISLVSRILLLVLAIALGFGIGGVIGSVVVATGLSVVGAVWSARRVARPSGGAFTVDGLTIVLLTVAFAWLTASDVIFLRAGAEESVAGSYAAVAVLVKAGFLVPSTLSLYLLPRFVRARDNPRLARIGVLATLGLSIATSLAMVLLFLIAGPWIIHLLYGTAYAGASALLVPVALAYTPWMAAQGMLIKMTSTASRGAAAVLIGAVLVQWVAFQLVVPDITAMLGWFAGIGVVTLGAFLLLDGIRSRRLAAAEGMTS</sequence>
<evidence type="ECO:0000256" key="1">
    <source>
        <dbReference type="ARBA" id="ARBA00004651"/>
    </source>
</evidence>
<evidence type="ECO:0000313" key="8">
    <source>
        <dbReference type="Proteomes" id="UP000034098"/>
    </source>
</evidence>
<keyword evidence="3 6" id="KW-0812">Transmembrane</keyword>
<dbReference type="PANTHER" id="PTHR30250">
    <property type="entry name" value="PST FAMILY PREDICTED COLANIC ACID TRANSPORTER"/>
    <property type="match status" value="1"/>
</dbReference>
<dbReference type="Proteomes" id="UP000034098">
    <property type="component" value="Unassembled WGS sequence"/>
</dbReference>
<dbReference type="InterPro" id="IPR050833">
    <property type="entry name" value="Poly_Biosynth_Transport"/>
</dbReference>
<name>A0A0M2HB13_MICTR</name>
<dbReference type="PATRIC" id="fig|69370.6.peg.3208"/>
<keyword evidence="2" id="KW-1003">Cell membrane</keyword>
<evidence type="ECO:0000256" key="4">
    <source>
        <dbReference type="ARBA" id="ARBA00022989"/>
    </source>
</evidence>
<dbReference type="RefSeq" id="WP_045301039.1">
    <property type="nucleotide sequence ID" value="NZ_JYJA01000038.1"/>
</dbReference>
<keyword evidence="5 6" id="KW-0472">Membrane</keyword>
<keyword evidence="8" id="KW-1185">Reference proteome</keyword>
<reference evidence="7 8" key="1">
    <citation type="submission" date="2015-02" db="EMBL/GenBank/DDBJ databases">
        <title>Draft genome sequences of ten Microbacterium spp. with emphasis on heavy metal contaminated environments.</title>
        <authorList>
            <person name="Corretto E."/>
        </authorList>
    </citation>
    <scope>NUCLEOTIDE SEQUENCE [LARGE SCALE GENOMIC DNA]</scope>
    <source>
        <strain evidence="7 8">DSM 8608</strain>
    </source>
</reference>
<feature type="transmembrane region" description="Helical" evidence="6">
    <location>
        <begin position="323"/>
        <end position="344"/>
    </location>
</feature>
<evidence type="ECO:0000256" key="3">
    <source>
        <dbReference type="ARBA" id="ARBA00022692"/>
    </source>
</evidence>